<gene>
    <name evidence="14" type="primary">RRP5</name>
    <name evidence="14" type="ORF">TWF106_006849</name>
</gene>
<feature type="domain" description="S1 motif" evidence="13">
    <location>
        <begin position="453"/>
        <end position="527"/>
    </location>
</feature>
<feature type="region of interest" description="Disordered" evidence="12">
    <location>
        <begin position="1"/>
        <end position="129"/>
    </location>
</feature>
<feature type="compositionally biased region" description="Acidic residues" evidence="12">
    <location>
        <begin position="1402"/>
        <end position="1421"/>
    </location>
</feature>
<accession>A0A7C8QN42</accession>
<protein>
    <recommendedName>
        <fullName evidence="10">rRNA biogenesis protein RRP5</fullName>
    </recommendedName>
    <alternativeName>
        <fullName evidence="11">Ribosomal RNA-processing protein 5</fullName>
    </alternativeName>
</protein>
<dbReference type="InterPro" id="IPR012340">
    <property type="entry name" value="NA-bd_OB-fold"/>
</dbReference>
<dbReference type="GO" id="GO:0032040">
    <property type="term" value="C:small-subunit processome"/>
    <property type="evidence" value="ECO:0007669"/>
    <property type="project" value="TreeGrafter"/>
</dbReference>
<feature type="compositionally biased region" description="Basic and acidic residues" evidence="12">
    <location>
        <begin position="73"/>
        <end position="94"/>
    </location>
</feature>
<dbReference type="Pfam" id="PF00575">
    <property type="entry name" value="S1"/>
    <property type="match status" value="5"/>
</dbReference>
<dbReference type="InterPro" id="IPR048059">
    <property type="entry name" value="Rrp5_S1_rpt_hs1_sc1"/>
</dbReference>
<dbReference type="SUPFAM" id="SSF50249">
    <property type="entry name" value="Nucleic acid-binding proteins"/>
    <property type="match status" value="11"/>
</dbReference>
<comment type="subcellular location">
    <subcellularLocation>
        <location evidence="1">Nucleus</location>
        <location evidence="1">Nucleolus</location>
    </subcellularLocation>
</comment>
<dbReference type="CDD" id="cd05702">
    <property type="entry name" value="S1_Rrp5_repeat_hs11_sc8"/>
    <property type="match status" value="1"/>
</dbReference>
<dbReference type="SMART" id="SM00316">
    <property type="entry name" value="S1"/>
    <property type="match status" value="12"/>
</dbReference>
<dbReference type="CDD" id="cd05698">
    <property type="entry name" value="S1_Rrp5_repeat_hs6_sc5"/>
    <property type="match status" value="1"/>
</dbReference>
<dbReference type="FunFam" id="2.40.50.140:FF:000103">
    <property type="entry name" value="protein RRP5 homolog"/>
    <property type="match status" value="2"/>
</dbReference>
<keyword evidence="4" id="KW-0597">Phosphoprotein</keyword>
<evidence type="ECO:0000256" key="3">
    <source>
        <dbReference type="ARBA" id="ARBA00022552"/>
    </source>
</evidence>
<feature type="domain" description="S1 motif" evidence="13">
    <location>
        <begin position="817"/>
        <end position="886"/>
    </location>
</feature>
<dbReference type="InterPro" id="IPR003107">
    <property type="entry name" value="HAT"/>
</dbReference>
<feature type="compositionally biased region" description="Basic residues" evidence="12">
    <location>
        <begin position="102"/>
        <end position="120"/>
    </location>
</feature>
<dbReference type="InterPro" id="IPR003029">
    <property type="entry name" value="S1_domain"/>
</dbReference>
<evidence type="ECO:0000256" key="2">
    <source>
        <dbReference type="ARBA" id="ARBA00022517"/>
    </source>
</evidence>
<dbReference type="GO" id="GO:0006364">
    <property type="term" value="P:rRNA processing"/>
    <property type="evidence" value="ECO:0007669"/>
    <property type="project" value="UniProtKB-KW"/>
</dbReference>
<dbReference type="PANTHER" id="PTHR23270">
    <property type="entry name" value="PROGRAMMED CELL DEATH PROTEIN 11 PRE-RRNA PROCESSING PROTEIN RRP5"/>
    <property type="match status" value="1"/>
</dbReference>
<proteinExistence type="predicted"/>
<dbReference type="GO" id="GO:0003723">
    <property type="term" value="F:RNA binding"/>
    <property type="evidence" value="ECO:0007669"/>
    <property type="project" value="TreeGrafter"/>
</dbReference>
<evidence type="ECO:0000256" key="4">
    <source>
        <dbReference type="ARBA" id="ARBA00022553"/>
    </source>
</evidence>
<evidence type="ECO:0000256" key="10">
    <source>
        <dbReference type="ARBA" id="ARBA00073619"/>
    </source>
</evidence>
<dbReference type="CDD" id="cd05706">
    <property type="entry name" value="S1_Rrp5_repeat_sc10"/>
    <property type="match status" value="1"/>
</dbReference>
<feature type="domain" description="S1 motif" evidence="13">
    <location>
        <begin position="1217"/>
        <end position="1286"/>
    </location>
</feature>
<feature type="domain" description="S1 motif" evidence="13">
    <location>
        <begin position="544"/>
        <end position="613"/>
    </location>
</feature>
<evidence type="ECO:0000256" key="5">
    <source>
        <dbReference type="ARBA" id="ARBA00022664"/>
    </source>
</evidence>
<feature type="domain" description="S1 motif" evidence="13">
    <location>
        <begin position="927"/>
        <end position="1005"/>
    </location>
</feature>
<dbReference type="Pfam" id="PF24685">
    <property type="entry name" value="OB_RRP5_4th"/>
    <property type="match status" value="1"/>
</dbReference>
<dbReference type="InterPro" id="IPR057302">
    <property type="entry name" value="Rrp5_S1"/>
</dbReference>
<dbReference type="Proteomes" id="UP000472727">
    <property type="component" value="Unassembled WGS sequence"/>
</dbReference>
<feature type="compositionally biased region" description="Polar residues" evidence="12">
    <location>
        <begin position="32"/>
        <end position="52"/>
    </location>
</feature>
<evidence type="ECO:0000256" key="9">
    <source>
        <dbReference type="ARBA" id="ARBA00055575"/>
    </source>
</evidence>
<dbReference type="CDD" id="cd05703">
    <property type="entry name" value="S1_Rrp5_repeat_hs12_sc9"/>
    <property type="match status" value="1"/>
</dbReference>
<evidence type="ECO:0000256" key="8">
    <source>
        <dbReference type="ARBA" id="ARBA00023242"/>
    </source>
</evidence>
<evidence type="ECO:0000256" key="6">
    <source>
        <dbReference type="ARBA" id="ARBA00022737"/>
    </source>
</evidence>
<feature type="domain" description="S1 motif" evidence="13">
    <location>
        <begin position="1123"/>
        <end position="1192"/>
    </location>
</feature>
<dbReference type="Pfam" id="PF23459">
    <property type="entry name" value="S1_RRP5"/>
    <property type="match status" value="1"/>
</dbReference>
<organism evidence="14 15">
    <name type="scientific">Orbilia oligospora</name>
    <name type="common">Nematode-trapping fungus</name>
    <name type="synonym">Arthrobotrys oligospora</name>
    <dbReference type="NCBI Taxonomy" id="2813651"/>
    <lineage>
        <taxon>Eukaryota</taxon>
        <taxon>Fungi</taxon>
        <taxon>Dikarya</taxon>
        <taxon>Ascomycota</taxon>
        <taxon>Pezizomycotina</taxon>
        <taxon>Orbiliomycetes</taxon>
        <taxon>Orbiliales</taxon>
        <taxon>Orbiliaceae</taxon>
        <taxon>Orbilia</taxon>
    </lineage>
</organism>
<dbReference type="PROSITE" id="PS50126">
    <property type="entry name" value="S1"/>
    <property type="match status" value="11"/>
</dbReference>
<feature type="domain" description="S1 motif" evidence="13">
    <location>
        <begin position="633"/>
        <end position="702"/>
    </location>
</feature>
<dbReference type="Gene3D" id="1.25.40.10">
    <property type="entry name" value="Tetratricopeptide repeat domain"/>
    <property type="match status" value="1"/>
</dbReference>
<evidence type="ECO:0000256" key="12">
    <source>
        <dbReference type="SAM" id="MobiDB-lite"/>
    </source>
</evidence>
<dbReference type="Pfam" id="PF23241">
    <property type="entry name" value="HAT_PRP39_C"/>
    <property type="match status" value="1"/>
</dbReference>
<comment type="caution">
    <text evidence="14">The sequence shown here is derived from an EMBL/GenBank/DDBJ whole genome shotgun (WGS) entry which is preliminary data.</text>
</comment>
<feature type="region of interest" description="Disordered" evidence="12">
    <location>
        <begin position="1467"/>
        <end position="1493"/>
    </location>
</feature>
<evidence type="ECO:0000256" key="7">
    <source>
        <dbReference type="ARBA" id="ARBA00023187"/>
    </source>
</evidence>
<feature type="domain" description="S1 motif" evidence="13">
    <location>
        <begin position="1304"/>
        <end position="1376"/>
    </location>
</feature>
<dbReference type="PANTHER" id="PTHR23270:SF10">
    <property type="entry name" value="PROTEIN RRP5 HOMOLOG"/>
    <property type="match status" value="1"/>
</dbReference>
<evidence type="ECO:0000313" key="15">
    <source>
        <dbReference type="Proteomes" id="UP000472727"/>
    </source>
</evidence>
<dbReference type="SUPFAM" id="SSF48452">
    <property type="entry name" value="TPR-like"/>
    <property type="match status" value="2"/>
</dbReference>
<dbReference type="CDD" id="cd05693">
    <property type="entry name" value="S1_Rrp5_repeat_hs1_sc1"/>
    <property type="match status" value="1"/>
</dbReference>
<feature type="domain" description="S1 motif" evidence="13">
    <location>
        <begin position="722"/>
        <end position="795"/>
    </location>
</feature>
<dbReference type="InterPro" id="IPR011990">
    <property type="entry name" value="TPR-like_helical_dom_sf"/>
</dbReference>
<reference evidence="14 15" key="1">
    <citation type="submission" date="2019-06" db="EMBL/GenBank/DDBJ databases">
        <authorList>
            <person name="Palmer J.M."/>
        </authorList>
    </citation>
    <scope>NUCLEOTIDE SEQUENCE [LARGE SCALE GENOMIC DNA]</scope>
    <source>
        <strain evidence="14 15">TWF106</strain>
    </source>
</reference>
<evidence type="ECO:0000313" key="14">
    <source>
        <dbReference type="EMBL" id="KAF3220105.1"/>
    </source>
</evidence>
<dbReference type="InterPro" id="IPR057301">
    <property type="entry name" value="Rrp5_OB_4th"/>
</dbReference>
<dbReference type="InterPro" id="IPR045209">
    <property type="entry name" value="Rrp5"/>
</dbReference>
<evidence type="ECO:0000256" key="11">
    <source>
        <dbReference type="ARBA" id="ARBA00076674"/>
    </source>
</evidence>
<keyword evidence="8" id="KW-0539">Nucleus</keyword>
<dbReference type="FunFam" id="2.40.50.140:FF:000159">
    <property type="entry name" value="rRNA biogenesis protein rrp5"/>
    <property type="match status" value="1"/>
</dbReference>
<evidence type="ECO:0000259" key="13">
    <source>
        <dbReference type="PROSITE" id="PS50126"/>
    </source>
</evidence>
<keyword evidence="7" id="KW-0508">mRNA splicing</keyword>
<dbReference type="SMART" id="SM00386">
    <property type="entry name" value="HAT"/>
    <property type="match status" value="5"/>
</dbReference>
<comment type="function">
    <text evidence="9">Involved in the biogenesis of rRNA. Required for the formation of 18S and 5.8S rRNA.</text>
</comment>
<keyword evidence="5" id="KW-0507">mRNA processing</keyword>
<dbReference type="InterPro" id="IPR059164">
    <property type="entry name" value="HAT_PRP39_C"/>
</dbReference>
<feature type="domain" description="S1 motif" evidence="13">
    <location>
        <begin position="1036"/>
        <end position="1107"/>
    </location>
</feature>
<evidence type="ECO:0000256" key="1">
    <source>
        <dbReference type="ARBA" id="ARBA00004604"/>
    </source>
</evidence>
<dbReference type="FunFam" id="2.40.50.140:FF:000196">
    <property type="entry name" value="rRNA biogenesis protein RRP5"/>
    <property type="match status" value="1"/>
</dbReference>
<keyword evidence="2" id="KW-0690">Ribosome biogenesis</keyword>
<name>A0A7C8QN42_ORBOL</name>
<feature type="region of interest" description="Disordered" evidence="12">
    <location>
        <begin position="1387"/>
        <end position="1439"/>
    </location>
</feature>
<dbReference type="Gene3D" id="2.40.50.140">
    <property type="entry name" value="Nucleic acid-binding proteins"/>
    <property type="match status" value="11"/>
</dbReference>
<dbReference type="FunFam" id="2.40.50.140:FF:000155">
    <property type="entry name" value="rRNA biogenesis protein RRP5"/>
    <property type="match status" value="1"/>
</dbReference>
<keyword evidence="3" id="KW-0698">rRNA processing</keyword>
<dbReference type="EMBL" id="WIWS01000034">
    <property type="protein sequence ID" value="KAF3220105.1"/>
    <property type="molecule type" value="Genomic_DNA"/>
</dbReference>
<feature type="domain" description="S1 motif" evidence="13">
    <location>
        <begin position="143"/>
        <end position="250"/>
    </location>
</feature>
<sequence>MANKRKDSPSKGAADIPKSTKRQKTGPKEPNASKTPAQQQPTEASTMQSSLRKSNKDEPSFPRGGASALTPLEYKEVVNEATREALFETKEEKAPTAADKSPKKRRTSAAKGSSSKKHKKGEVEDEEPEIKIEQLSYKKLVQGQLVFGFISKITKKDVAISLPNNLVGYAPLTSISEQYTNQLQASLEQDEDGMDIDKEGNAEENEAEIPGLDMLFEVNQPVRAYVMNVSTGGTGSGEKKQRKHIELSLLPTLTNPGITKTEIVKGITLQASVKSIEDNGFIMDLGLDFVSGFMGKSDCGAPPNTIKVGRTFLCHVLGLASGGKVVQLASDFHKSIKGKSGKDAAVGDGPTIDCFLPGTMASKALVTDVRDNGLVCTVMGSIDVTVDLFHSGCFSSEVLQTKYKAGNHLTVRLLASIPGSDNKKFAGSLLTHVKEMGPQTQSGKLALSKLPIGAIKSDAAVKHIIPGVGLILNIGLGNTMVFVHISRISDKKIDSILTTGPYKVGSKHAIRILDYNSMDGLLLASMEPKVLSQRYLRMEDVKPGDVVKGKISRFVGGGMLVEIEEGLEAYVPEMHMSDIVLQHPEKKFREGAAVKGRILRVDIDSRRVKMTLKKAIVNSEGPVFADYIDVEEDEETPGTIVKLMPTGAILEFYGEVRGFLPVSEMSEAFIKDPMEHFKVGQTLNVHVISSDPMEKKVRLSCRSSQAESSKEKAEALQNIALGSIVEGSIIEKSNDDVVLSLQDGIKGLIVLGQLTDGSKEKNLATFKKLRAGQKLVDLVVLRKDEMRNIVYLSSKPSLVKASKSDTLIKSFLDVKIGSAVAGFVKEITHFGVFVAFIDGITALLPRKALPKEVEDLPDFGYHRLQSITCYVTDIIPSREQFTLSLRPQPTVEAPKPKPVEKSQTAISTALVNPVDTGISTIEDLEKADITKGRITAIKPTQINIDLADNIKGRVDVSEFFKDWDSIKNKKHPLLRQGLAVGQEIDVKVIGIHDVKSHKYLPISHRVSGKLPTFELSAKQVAGKANSLVKYSDLKKEETYLAFVNNVQQDHLWVNLSPSVRGRVKLLEISEDVSALSDLEKHYPVGTALRVSVLDVNVDTGKLDLTARYLGSNKPLDLSNIKEGMMIPAKVTKISEGKVIVQLSETILGSISLADMADDFDKADVKNFNTDSIVRVCVLSVDHSNKKIRLSTRPSRILDSSAKVRDMEVKSAADLKVGSKYRGFVTNVADNGVYIHLGGTAVARARISDLSDEFVKDWKKGFTVHQLVKGKIMSVDLDTNQISINLKKSVLLGTAKKTIADYKDGEFVDGHVRKVTEYGCFIVIDGSDNVSGLCHKSQMSNEKADVDPSKLFGEGDLVKAKILSVDRKKGRISFGLKASYFKNLPDEELVPKESTEEQLIISADEDEEMEDEEEEEEEEEEEGGVKLNSTSTAADGVTITGIDRPSTSFFSKFNKPNWTTDAAVSAMDDLFPDNAPSDSEDEGDSTKKQKKKKNAIKVDLTGDLDTRQPQSASDYERLLLADPNDSLLWMSYMAFLVANGDIVTARAISERAVKKIDHRKEDSKLNIWLARLNLELEFGTPETLEVAFKSACQYNDGKKIHQGLVSVYIQTGKHEQADELFQSMIKKFSQDEKVWINYMTYMMENNRGDDARIMLSRALQAIQDTKVHPGLTLKFAQLEYKSGEIEKGRTLFEKLLSAYPKRLDIWNVYIDIEAKQEGGIDVVRRLFPRVLATGKLNAKKANGVFNKWMELEEKFAPGDKKRKDHVIAQAVEYKKKLVEEKEARAEAGEEEEEDEDDY</sequence>
<dbReference type="InterPro" id="IPR048058">
    <property type="entry name" value="Rrp5_S1_rpt_hs11_sc8"/>
</dbReference>
<keyword evidence="6" id="KW-0677">Repeat</keyword>